<accession>A0ABD1L574</accession>
<dbReference type="AlphaFoldDB" id="A0ABD1L574"/>
<reference evidence="1 2" key="1">
    <citation type="submission" date="2024-08" db="EMBL/GenBank/DDBJ databases">
        <title>Insights into the chromosomal genome structure of Flemingia macrophylla.</title>
        <authorList>
            <person name="Ding Y."/>
            <person name="Zhao Y."/>
            <person name="Bi W."/>
            <person name="Wu M."/>
            <person name="Zhao G."/>
            <person name="Gong Y."/>
            <person name="Li W."/>
            <person name="Zhang P."/>
        </authorList>
    </citation>
    <scope>NUCLEOTIDE SEQUENCE [LARGE SCALE GENOMIC DNA]</scope>
    <source>
        <strain evidence="1">DYQJB</strain>
        <tissue evidence="1">Leaf</tissue>
    </source>
</reference>
<sequence>MTKVEPYTISEIEALLMHQEERLEKRKNCEATLFQANISQNQCYKKGYTLNT</sequence>
<evidence type="ECO:0000313" key="2">
    <source>
        <dbReference type="Proteomes" id="UP001603857"/>
    </source>
</evidence>
<evidence type="ECO:0000313" key="1">
    <source>
        <dbReference type="EMBL" id="KAL2318671.1"/>
    </source>
</evidence>
<name>A0ABD1L574_9FABA</name>
<dbReference type="EMBL" id="JBGMDY010000011">
    <property type="protein sequence ID" value="KAL2318671.1"/>
    <property type="molecule type" value="Genomic_DNA"/>
</dbReference>
<protein>
    <submittedName>
        <fullName evidence="1">Uncharacterized protein</fullName>
    </submittedName>
</protein>
<organism evidence="1 2">
    <name type="scientific">Flemingia macrophylla</name>
    <dbReference type="NCBI Taxonomy" id="520843"/>
    <lineage>
        <taxon>Eukaryota</taxon>
        <taxon>Viridiplantae</taxon>
        <taxon>Streptophyta</taxon>
        <taxon>Embryophyta</taxon>
        <taxon>Tracheophyta</taxon>
        <taxon>Spermatophyta</taxon>
        <taxon>Magnoliopsida</taxon>
        <taxon>eudicotyledons</taxon>
        <taxon>Gunneridae</taxon>
        <taxon>Pentapetalae</taxon>
        <taxon>rosids</taxon>
        <taxon>fabids</taxon>
        <taxon>Fabales</taxon>
        <taxon>Fabaceae</taxon>
        <taxon>Papilionoideae</taxon>
        <taxon>50 kb inversion clade</taxon>
        <taxon>NPAAA clade</taxon>
        <taxon>indigoferoid/millettioid clade</taxon>
        <taxon>Phaseoleae</taxon>
        <taxon>Flemingia</taxon>
    </lineage>
</organism>
<comment type="caution">
    <text evidence="1">The sequence shown here is derived from an EMBL/GenBank/DDBJ whole genome shotgun (WGS) entry which is preliminary data.</text>
</comment>
<keyword evidence="2" id="KW-1185">Reference proteome</keyword>
<dbReference type="Proteomes" id="UP001603857">
    <property type="component" value="Unassembled WGS sequence"/>
</dbReference>
<proteinExistence type="predicted"/>
<gene>
    <name evidence="1" type="ORF">Fmac_032547</name>
</gene>